<evidence type="ECO:0000313" key="2">
    <source>
        <dbReference type="EMBL" id="MBU5626684.1"/>
    </source>
</evidence>
<accession>A0ABS6F8R5</accession>
<keyword evidence="3" id="KW-1185">Reference proteome</keyword>
<evidence type="ECO:0000256" key="1">
    <source>
        <dbReference type="SAM" id="MobiDB-lite"/>
    </source>
</evidence>
<comment type="caution">
    <text evidence="2">The sequence shown here is derived from an EMBL/GenBank/DDBJ whole genome shotgun (WGS) entry which is preliminary data.</text>
</comment>
<feature type="region of interest" description="Disordered" evidence="1">
    <location>
        <begin position="1"/>
        <end position="20"/>
    </location>
</feature>
<evidence type="ECO:0000313" key="3">
    <source>
        <dbReference type="Proteomes" id="UP000787672"/>
    </source>
</evidence>
<reference evidence="2 3" key="1">
    <citation type="submission" date="2021-06" db="EMBL/GenBank/DDBJ databases">
        <authorList>
            <person name="Sun Q."/>
            <person name="Li D."/>
        </authorList>
    </citation>
    <scope>NUCLEOTIDE SEQUENCE [LARGE SCALE GENOMIC DNA]</scope>
    <source>
        <strain evidence="2 3">MSJ-2</strain>
    </source>
</reference>
<dbReference type="EMBL" id="JAHLQN010000001">
    <property type="protein sequence ID" value="MBU5626684.1"/>
    <property type="molecule type" value="Genomic_DNA"/>
</dbReference>
<name>A0ABS6F8R5_9FIRM</name>
<feature type="compositionally biased region" description="Basic residues" evidence="1">
    <location>
        <begin position="1"/>
        <end position="10"/>
    </location>
</feature>
<gene>
    <name evidence="2" type="ORF">KQI82_07110</name>
</gene>
<organism evidence="2 3">
    <name type="scientific">Dysosmobacter acutus</name>
    <dbReference type="NCBI Taxonomy" id="2841504"/>
    <lineage>
        <taxon>Bacteria</taxon>
        <taxon>Bacillati</taxon>
        <taxon>Bacillota</taxon>
        <taxon>Clostridia</taxon>
        <taxon>Eubacteriales</taxon>
        <taxon>Oscillospiraceae</taxon>
        <taxon>Dysosmobacter</taxon>
    </lineage>
</organism>
<protein>
    <submittedName>
        <fullName evidence="2">Uncharacterized protein</fullName>
    </submittedName>
</protein>
<sequence length="72" mass="8603">MFVEKRRRKREKADAAPAEKTENIRRIGRIWNFVLQEGLRKYNPYYTGGLHTLTFQEKVLTLQQKYGMMTPV</sequence>
<feature type="compositionally biased region" description="Basic and acidic residues" evidence="1">
    <location>
        <begin position="11"/>
        <end position="20"/>
    </location>
</feature>
<dbReference type="Proteomes" id="UP000787672">
    <property type="component" value="Unassembled WGS sequence"/>
</dbReference>
<dbReference type="RefSeq" id="WP_216632154.1">
    <property type="nucleotide sequence ID" value="NZ_JAHLQN010000001.1"/>
</dbReference>
<proteinExistence type="predicted"/>